<keyword evidence="3" id="KW-1185">Reference proteome</keyword>
<accession>A0A4P7PVX3</accession>
<dbReference type="EMBL" id="CP038810">
    <property type="protein sequence ID" value="QBZ98540.1"/>
    <property type="molecule type" value="Genomic_DNA"/>
</dbReference>
<evidence type="ECO:0000256" key="1">
    <source>
        <dbReference type="SAM" id="Phobius"/>
    </source>
</evidence>
<feature type="transmembrane region" description="Helical" evidence="1">
    <location>
        <begin position="106"/>
        <end position="125"/>
    </location>
</feature>
<keyword evidence="1" id="KW-1133">Transmembrane helix</keyword>
<feature type="transmembrane region" description="Helical" evidence="1">
    <location>
        <begin position="37"/>
        <end position="55"/>
    </location>
</feature>
<gene>
    <name evidence="2" type="ORF">GS03_02048</name>
</gene>
<dbReference type="KEGG" id="fsn:GS03_02048"/>
<dbReference type="Proteomes" id="UP000296862">
    <property type="component" value="Chromosome"/>
</dbReference>
<sequence>MLKYFLLWFPMLILAIINGAARDLWYTKYSNELIAHQISTVSLMLLLGIYIAFVIKKHPPQSETESLGIGLVWMMLTLGFEFGFGLYRGNSWAQLLDAYNITKGHLWLLIPIWLVLAPYLFFKLLRT</sequence>
<dbReference type="AlphaFoldDB" id="A0A4P7PVX3"/>
<keyword evidence="1" id="KW-0812">Transmembrane</keyword>
<keyword evidence="1" id="KW-0472">Membrane</keyword>
<evidence type="ECO:0000313" key="2">
    <source>
        <dbReference type="EMBL" id="QBZ98540.1"/>
    </source>
</evidence>
<evidence type="ECO:0000313" key="3">
    <source>
        <dbReference type="Proteomes" id="UP000296862"/>
    </source>
</evidence>
<name>A0A4P7PVX3_9FLAO</name>
<feature type="transmembrane region" description="Helical" evidence="1">
    <location>
        <begin position="67"/>
        <end position="86"/>
    </location>
</feature>
<dbReference type="RefSeq" id="WP_136152436.1">
    <property type="nucleotide sequence ID" value="NZ_CP038810.1"/>
</dbReference>
<dbReference type="OrthoDB" id="5194395at2"/>
<protein>
    <submittedName>
        <fullName evidence="2">Uncharacterized protein</fullName>
    </submittedName>
</protein>
<reference evidence="2 3" key="1">
    <citation type="submission" date="2019-04" db="EMBL/GenBank/DDBJ databases">
        <title>Flavobacterium sp. GS03.</title>
        <authorList>
            <person name="Kim H."/>
        </authorList>
    </citation>
    <scope>NUCLEOTIDE SEQUENCE [LARGE SCALE GENOMIC DNA]</scope>
    <source>
        <strain evidence="2 3">GS03</strain>
    </source>
</reference>
<organism evidence="2 3">
    <name type="scientific">Flavobacterium sangjuense</name>
    <dbReference type="NCBI Taxonomy" id="2518177"/>
    <lineage>
        <taxon>Bacteria</taxon>
        <taxon>Pseudomonadati</taxon>
        <taxon>Bacteroidota</taxon>
        <taxon>Flavobacteriia</taxon>
        <taxon>Flavobacteriales</taxon>
        <taxon>Flavobacteriaceae</taxon>
        <taxon>Flavobacterium</taxon>
    </lineage>
</organism>
<proteinExistence type="predicted"/>